<protein>
    <submittedName>
        <fullName evidence="4">TIGR01777 family oxidoreductase</fullName>
    </submittedName>
</protein>
<dbReference type="NCBIfam" id="TIGR01777">
    <property type="entry name" value="yfcH"/>
    <property type="match status" value="1"/>
</dbReference>
<dbReference type="RefSeq" id="WP_205117875.1">
    <property type="nucleotide sequence ID" value="NZ_JAFBCM010000001.1"/>
</dbReference>
<evidence type="ECO:0000259" key="3">
    <source>
        <dbReference type="Pfam" id="PF08338"/>
    </source>
</evidence>
<dbReference type="PANTHER" id="PTHR11092">
    <property type="entry name" value="SUGAR NUCLEOTIDE EPIMERASE RELATED"/>
    <property type="match status" value="1"/>
</dbReference>
<dbReference type="InterPro" id="IPR036291">
    <property type="entry name" value="NAD(P)-bd_dom_sf"/>
</dbReference>
<evidence type="ECO:0000313" key="5">
    <source>
        <dbReference type="Proteomes" id="UP001595699"/>
    </source>
</evidence>
<gene>
    <name evidence="4" type="ORF">ACFOUW_15950</name>
</gene>
<comment type="similarity">
    <text evidence="1">Belongs to the NAD(P)-dependent epimerase/dehydratase family. SDR39U1 subfamily.</text>
</comment>
<dbReference type="Pfam" id="PF08338">
    <property type="entry name" value="DUF1731"/>
    <property type="match status" value="1"/>
</dbReference>
<dbReference type="EMBL" id="JBHRZH010000013">
    <property type="protein sequence ID" value="MFC3762335.1"/>
    <property type="molecule type" value="Genomic_DNA"/>
</dbReference>
<name>A0ABV7YAK6_9ACTN</name>
<evidence type="ECO:0000259" key="2">
    <source>
        <dbReference type="Pfam" id="PF01370"/>
    </source>
</evidence>
<dbReference type="InterPro" id="IPR013549">
    <property type="entry name" value="DUF1731"/>
</dbReference>
<dbReference type="PANTHER" id="PTHR11092:SF0">
    <property type="entry name" value="EPIMERASE FAMILY PROTEIN SDR39U1"/>
    <property type="match status" value="1"/>
</dbReference>
<feature type="domain" description="NAD-dependent epimerase/dehydratase" evidence="2">
    <location>
        <begin position="3"/>
        <end position="215"/>
    </location>
</feature>
<sequence length="296" mass="32008">MRVVIAGSSGLIGTALREAYESDGAQVVRLVRRPPRGPKEVRWDPMVVSPGLLDGANVVINLAGAGLGDRRWTRKYGEAIRSTRVVAAQTLARAVAKSRPDVLLSMSGIRFYGIDRGDEVLTESSAPGTTGLLTQVSREWEAATAPASEAGVRVCHLRTGLVLSGRGGLLPPLIQGCRFGLTGGFWTGHEYWSCVSLHDAVRAVRFLAEADEEGPVNVSAPSPMRNADLMRLLRDLLRTRLALPFPIPQALLRIGLGRIADEVFGGLRVLPERLREAGFTFTHPDVEDMLRAALSE</sequence>
<dbReference type="Gene3D" id="3.40.50.720">
    <property type="entry name" value="NAD(P)-binding Rossmann-like Domain"/>
    <property type="match status" value="1"/>
</dbReference>
<accession>A0ABV7YAK6</accession>
<evidence type="ECO:0000256" key="1">
    <source>
        <dbReference type="ARBA" id="ARBA00009353"/>
    </source>
</evidence>
<dbReference type="InterPro" id="IPR001509">
    <property type="entry name" value="Epimerase_deHydtase"/>
</dbReference>
<evidence type="ECO:0000313" key="4">
    <source>
        <dbReference type="EMBL" id="MFC3762335.1"/>
    </source>
</evidence>
<keyword evidence="5" id="KW-1185">Reference proteome</keyword>
<dbReference type="SUPFAM" id="SSF51735">
    <property type="entry name" value="NAD(P)-binding Rossmann-fold domains"/>
    <property type="match status" value="1"/>
</dbReference>
<comment type="caution">
    <text evidence="4">The sequence shown here is derived from an EMBL/GenBank/DDBJ whole genome shotgun (WGS) entry which is preliminary data.</text>
</comment>
<dbReference type="Proteomes" id="UP001595699">
    <property type="component" value="Unassembled WGS sequence"/>
</dbReference>
<feature type="domain" description="DUF1731" evidence="3">
    <location>
        <begin position="247"/>
        <end position="292"/>
    </location>
</feature>
<dbReference type="Pfam" id="PF01370">
    <property type="entry name" value="Epimerase"/>
    <property type="match status" value="1"/>
</dbReference>
<proteinExistence type="inferred from homology"/>
<reference evidence="5" key="1">
    <citation type="journal article" date="2019" name="Int. J. Syst. Evol. Microbiol.">
        <title>The Global Catalogue of Microorganisms (GCM) 10K type strain sequencing project: providing services to taxonomists for standard genome sequencing and annotation.</title>
        <authorList>
            <consortium name="The Broad Institute Genomics Platform"/>
            <consortium name="The Broad Institute Genome Sequencing Center for Infectious Disease"/>
            <person name="Wu L."/>
            <person name="Ma J."/>
        </authorList>
    </citation>
    <scope>NUCLEOTIDE SEQUENCE [LARGE SCALE GENOMIC DNA]</scope>
    <source>
        <strain evidence="5">CGMCC 4.7241</strain>
    </source>
</reference>
<dbReference type="InterPro" id="IPR010099">
    <property type="entry name" value="SDR39U1"/>
</dbReference>
<organism evidence="4 5">
    <name type="scientific">Tenggerimyces flavus</name>
    <dbReference type="NCBI Taxonomy" id="1708749"/>
    <lineage>
        <taxon>Bacteria</taxon>
        <taxon>Bacillati</taxon>
        <taxon>Actinomycetota</taxon>
        <taxon>Actinomycetes</taxon>
        <taxon>Propionibacteriales</taxon>
        <taxon>Nocardioidaceae</taxon>
        <taxon>Tenggerimyces</taxon>
    </lineage>
</organism>